<accession>A0A517KX05</accession>
<keyword evidence="3" id="KW-1185">Reference proteome</keyword>
<gene>
    <name evidence="2" type="ORF">FKW77_008413</name>
</gene>
<dbReference type="OrthoDB" id="4725912at2759"/>
<feature type="compositionally biased region" description="Basic and acidic residues" evidence="1">
    <location>
        <begin position="9"/>
        <end position="19"/>
    </location>
</feature>
<feature type="region of interest" description="Disordered" evidence="1">
    <location>
        <begin position="1"/>
        <end position="32"/>
    </location>
</feature>
<proteinExistence type="predicted"/>
<sequence length="230" mass="25335">MDLSAPPHDLSHPPHETEPKPSSPVPPALQSPTTTQPLLVDFSWKNLQAKITAQDSPTVPLYIVDAPLALVSPRLTFRHENTGATFGTAKLHPISIHADVTLHDRPVVLRPLKRFKTSYTHLSAAYPSSPADGLVPMTWTTTVTAKRWDFICLDPSSVAVARFSARIWGVRRLGTVEFLGERGGVKEWREEVVVMAVSLLYLMIFRMNNPLNLVGAVFAKTGKGRAKKGE</sequence>
<evidence type="ECO:0000256" key="1">
    <source>
        <dbReference type="SAM" id="MobiDB-lite"/>
    </source>
</evidence>
<dbReference type="Proteomes" id="UP000316270">
    <property type="component" value="Chromosome 1"/>
</dbReference>
<reference evidence="2 3" key="1">
    <citation type="submission" date="2019-07" db="EMBL/GenBank/DDBJ databases">
        <title>Finished genome of Venturia effusa.</title>
        <authorList>
            <person name="Young C.A."/>
            <person name="Cox M.P."/>
            <person name="Ganley A.R.D."/>
            <person name="David W.J."/>
        </authorList>
    </citation>
    <scope>NUCLEOTIDE SEQUENCE [LARGE SCALE GENOMIC DNA]</scope>
    <source>
        <strain evidence="3">albino</strain>
    </source>
</reference>
<evidence type="ECO:0000313" key="2">
    <source>
        <dbReference type="EMBL" id="QDS67907.1"/>
    </source>
</evidence>
<protein>
    <submittedName>
        <fullName evidence="2">Uncharacterized protein</fullName>
    </submittedName>
</protein>
<dbReference type="AlphaFoldDB" id="A0A517KX05"/>
<name>A0A517KX05_9PEZI</name>
<evidence type="ECO:0000313" key="3">
    <source>
        <dbReference type="Proteomes" id="UP000316270"/>
    </source>
</evidence>
<organism evidence="2 3">
    <name type="scientific">Venturia effusa</name>
    <dbReference type="NCBI Taxonomy" id="50376"/>
    <lineage>
        <taxon>Eukaryota</taxon>
        <taxon>Fungi</taxon>
        <taxon>Dikarya</taxon>
        <taxon>Ascomycota</taxon>
        <taxon>Pezizomycotina</taxon>
        <taxon>Dothideomycetes</taxon>
        <taxon>Pleosporomycetidae</taxon>
        <taxon>Venturiales</taxon>
        <taxon>Venturiaceae</taxon>
        <taxon>Venturia</taxon>
    </lineage>
</organism>
<dbReference type="EMBL" id="CP042185">
    <property type="protein sequence ID" value="QDS67907.1"/>
    <property type="molecule type" value="Genomic_DNA"/>
</dbReference>